<proteinExistence type="predicted"/>
<dbReference type="InParanoid" id="A0A4R6QGR8"/>
<reference evidence="1 2" key="1">
    <citation type="submission" date="2019-03" db="EMBL/GenBank/DDBJ databases">
        <title>Genomic Encyclopedia of Type Strains, Phase IV (KMG-IV): sequencing the most valuable type-strain genomes for metagenomic binning, comparative biology and taxonomic classification.</title>
        <authorList>
            <person name="Goeker M."/>
        </authorList>
    </citation>
    <scope>NUCLEOTIDE SEQUENCE [LARGE SCALE GENOMIC DNA]</scope>
    <source>
        <strain evidence="1 2">DSM 16998</strain>
    </source>
</reference>
<sequence>MPEGRHAHDRQWLVQPNSEAFLVNFLSQALQESPAAAGLAGQLLEGAGVRLRDIVDFVQFCSPALTDDLAAAGWSLSPSGHWENRQGLFPPFVPGARTTIWLRVESLSQFLAARGLQVEIEGDAHGTLRRARVFSEGPISFGVVERNGHAGFDVPVLSDAQIRFARMHSQSFRARRRQFDAVEDGLRHTETLVDEAVQDLGPHWACSLWLSAEREYWLSRCSTGRLQKARQDALGIGWANIDHHTYDASRQHFRHTIRILEKLGYQLREMLYAGELAGWGSQVLEQPVIGSTIFADVDLAPEELTIDFAHDVLPPLIRHRRAGLLSALLGESILEAGLNHVAGLFDQRKLREQLQARQVRLMSPFSDMPHLYQELTDGDWVAVDPRRVDALEAAGHLSAANAEQLRQQGSIGTHLENIERNDGFKGFNREGIDSVLRKLDPRAYLTTSSMSA</sequence>
<keyword evidence="2" id="KW-1185">Reference proteome</keyword>
<dbReference type="AlphaFoldDB" id="A0A4R6QGR8"/>
<gene>
    <name evidence="1" type="ORF">DES47_11428</name>
</gene>
<evidence type="ECO:0000313" key="2">
    <source>
        <dbReference type="Proteomes" id="UP000295361"/>
    </source>
</evidence>
<dbReference type="EMBL" id="SNXS01000014">
    <property type="protein sequence ID" value="TDP61256.1"/>
    <property type="molecule type" value="Genomic_DNA"/>
</dbReference>
<comment type="caution">
    <text evidence="1">The sequence shown here is derived from an EMBL/GenBank/DDBJ whole genome shotgun (WGS) entry which is preliminary data.</text>
</comment>
<dbReference type="RefSeq" id="WP_133703773.1">
    <property type="nucleotide sequence ID" value="NZ_SNXS01000014.1"/>
</dbReference>
<evidence type="ECO:0000313" key="1">
    <source>
        <dbReference type="EMBL" id="TDP61256.1"/>
    </source>
</evidence>
<dbReference type="Proteomes" id="UP000295361">
    <property type="component" value="Unassembled WGS sequence"/>
</dbReference>
<dbReference type="OrthoDB" id="212238at2"/>
<name>A0A4R6QGR8_9BURK</name>
<protein>
    <submittedName>
        <fullName evidence="1">Uncharacterized protein</fullName>
    </submittedName>
</protein>
<organism evidence="1 2">
    <name type="scientific">Roseateles toxinivorans</name>
    <dbReference type="NCBI Taxonomy" id="270368"/>
    <lineage>
        <taxon>Bacteria</taxon>
        <taxon>Pseudomonadati</taxon>
        <taxon>Pseudomonadota</taxon>
        <taxon>Betaproteobacteria</taxon>
        <taxon>Burkholderiales</taxon>
        <taxon>Sphaerotilaceae</taxon>
        <taxon>Roseateles</taxon>
    </lineage>
</organism>
<accession>A0A4R6QGR8</accession>